<keyword evidence="1" id="KW-0472">Membrane</keyword>
<evidence type="ECO:0000313" key="4">
    <source>
        <dbReference type="Proteomes" id="UP000199032"/>
    </source>
</evidence>
<name>A0A0S4L998_9BACT</name>
<evidence type="ECO:0008006" key="5">
    <source>
        <dbReference type="Google" id="ProtNLM"/>
    </source>
</evidence>
<dbReference type="NCBIfam" id="TIGR03370">
    <property type="entry name" value="VPLPA-CTERM"/>
    <property type="match status" value="1"/>
</dbReference>
<organism evidence="3 4">
    <name type="scientific">Candidatus Nitrospira nitrosa</name>
    <dbReference type="NCBI Taxonomy" id="1742972"/>
    <lineage>
        <taxon>Bacteria</taxon>
        <taxon>Pseudomonadati</taxon>
        <taxon>Nitrospirota</taxon>
        <taxon>Nitrospiria</taxon>
        <taxon>Nitrospirales</taxon>
        <taxon>Nitrospiraceae</taxon>
        <taxon>Nitrospira</taxon>
    </lineage>
</organism>
<evidence type="ECO:0000313" key="3">
    <source>
        <dbReference type="EMBL" id="CUS34273.1"/>
    </source>
</evidence>
<dbReference type="OrthoDB" id="5567186at2"/>
<evidence type="ECO:0000256" key="1">
    <source>
        <dbReference type="SAM" id="Phobius"/>
    </source>
</evidence>
<protein>
    <recommendedName>
        <fullName evidence="5">VPLPA-CTERM protein sorting domain-containing protein</fullName>
    </recommendedName>
</protein>
<keyword evidence="1" id="KW-0812">Transmembrane</keyword>
<feature type="chain" id="PRO_5006623804" description="VPLPA-CTERM protein sorting domain-containing protein" evidence="2">
    <location>
        <begin position="31"/>
        <end position="241"/>
    </location>
</feature>
<reference evidence="3 4" key="1">
    <citation type="submission" date="2015-10" db="EMBL/GenBank/DDBJ databases">
        <authorList>
            <person name="Gilbert D.G."/>
        </authorList>
    </citation>
    <scope>NUCLEOTIDE SEQUENCE [LARGE SCALE GENOMIC DNA]</scope>
    <source>
        <strain evidence="3">COMA1</strain>
    </source>
</reference>
<gene>
    <name evidence="3" type="ORF">COMA1_11611</name>
</gene>
<keyword evidence="2" id="KW-0732">Signal</keyword>
<dbReference type="AlphaFoldDB" id="A0A0S4L998"/>
<keyword evidence="1" id="KW-1133">Transmembrane helix</keyword>
<dbReference type="Proteomes" id="UP000199032">
    <property type="component" value="Unassembled WGS sequence"/>
</dbReference>
<sequence>MKPVAKRKRSLLMIAAAVGLWLAGIVPALASTVTQNPAGHQSGLTYEWEVVMGGEFDLAHYHGDVGAKSWAEPGNPVGAKGWTHTSNWTLLDLTGMSGPTLLTLELGRADPPSPSQLFPAFSLYSGVEDVNSDGANHTWNNTGNISWATNLTYIDHLANAGGPNGTDSGTGQDAVSRSWVLAPGLYTLNYGGNPSSALGQTGLHGFAATLATQPVPVPAAVYLFGSGLIGLAGLARRKFSA</sequence>
<feature type="transmembrane region" description="Helical" evidence="1">
    <location>
        <begin position="215"/>
        <end position="235"/>
    </location>
</feature>
<feature type="signal peptide" evidence="2">
    <location>
        <begin position="1"/>
        <end position="30"/>
    </location>
</feature>
<dbReference type="EMBL" id="CZQA01000001">
    <property type="protein sequence ID" value="CUS34273.1"/>
    <property type="molecule type" value="Genomic_DNA"/>
</dbReference>
<keyword evidence="4" id="KW-1185">Reference proteome</keyword>
<proteinExistence type="predicted"/>
<dbReference type="RefSeq" id="WP_090746133.1">
    <property type="nucleotide sequence ID" value="NZ_CZQA01000001.1"/>
</dbReference>
<dbReference type="InterPro" id="IPR022472">
    <property type="entry name" value="VPLPA-CTERM"/>
</dbReference>
<evidence type="ECO:0000256" key="2">
    <source>
        <dbReference type="SAM" id="SignalP"/>
    </source>
</evidence>
<accession>A0A0S4L998</accession>